<keyword evidence="12" id="KW-0539">Nucleus</keyword>
<evidence type="ECO:0000313" key="18">
    <source>
        <dbReference type="EMBL" id="EFJ50373.1"/>
    </source>
</evidence>
<evidence type="ECO:0000256" key="9">
    <source>
        <dbReference type="ARBA" id="ARBA00022839"/>
    </source>
</evidence>
<feature type="compositionally biased region" description="Gly residues" evidence="16">
    <location>
        <begin position="660"/>
        <end position="677"/>
    </location>
</feature>
<dbReference type="GO" id="GO:0005634">
    <property type="term" value="C:nucleus"/>
    <property type="evidence" value="ECO:0007669"/>
    <property type="project" value="UniProtKB-SubCell"/>
</dbReference>
<feature type="compositionally biased region" description="Pro residues" evidence="16">
    <location>
        <begin position="397"/>
        <end position="421"/>
    </location>
</feature>
<dbReference type="Gene3D" id="2.40.10.10">
    <property type="entry name" value="Trypsin-like serine proteases"/>
    <property type="match status" value="2"/>
</dbReference>
<evidence type="ECO:0000256" key="7">
    <source>
        <dbReference type="ARBA" id="ARBA00022801"/>
    </source>
</evidence>
<evidence type="ECO:0000256" key="16">
    <source>
        <dbReference type="SAM" id="MobiDB-lite"/>
    </source>
</evidence>
<dbReference type="Gene3D" id="3.10.250.10">
    <property type="entry name" value="SRCR-like domain"/>
    <property type="match status" value="5"/>
</dbReference>
<gene>
    <name evidence="18" type="ORF">VOLCADRAFT_88920</name>
</gene>
<proteinExistence type="inferred from homology"/>
<dbReference type="PRINTS" id="PR00258">
    <property type="entry name" value="SPERACTRCPTR"/>
</dbReference>
<dbReference type="KEGG" id="vcn:VOLCADRAFT_88920"/>
<feature type="site" description="Interaction with DNA" evidence="15">
    <location>
        <position position="505"/>
    </location>
</feature>
<dbReference type="GO" id="GO:0017005">
    <property type="term" value="F:3'-tyrosyl-DNA phosphodiesterase activity"/>
    <property type="evidence" value="ECO:0007669"/>
    <property type="project" value="TreeGrafter"/>
</dbReference>
<dbReference type="GO" id="GO:0006281">
    <property type="term" value="P:DNA repair"/>
    <property type="evidence" value="ECO:0007669"/>
    <property type="project" value="UniProtKB-KW"/>
</dbReference>
<dbReference type="PANTHER" id="PTHR12415:SF0">
    <property type="entry name" value="TYROSYL-DNA PHOSPHODIESTERASE 1"/>
    <property type="match status" value="1"/>
</dbReference>
<dbReference type="GO" id="GO:0004527">
    <property type="term" value="F:exonuclease activity"/>
    <property type="evidence" value="ECO:0007669"/>
    <property type="project" value="UniProtKB-KW"/>
</dbReference>
<keyword evidence="9" id="KW-0269">Exonuclease</keyword>
<accession>D8TQB2</accession>
<feature type="binding site" evidence="14">
    <location>
        <position position="484"/>
    </location>
    <ligand>
        <name>substrate</name>
    </ligand>
</feature>
<keyword evidence="5" id="KW-0732">Signal</keyword>
<dbReference type="InterPro" id="IPR009003">
    <property type="entry name" value="Peptidase_S1_PA"/>
</dbReference>
<feature type="compositionally biased region" description="Polar residues" evidence="16">
    <location>
        <begin position="94"/>
        <end position="103"/>
    </location>
</feature>
<evidence type="ECO:0000256" key="10">
    <source>
        <dbReference type="ARBA" id="ARBA00023157"/>
    </source>
</evidence>
<evidence type="ECO:0000256" key="5">
    <source>
        <dbReference type="ARBA" id="ARBA00022729"/>
    </source>
</evidence>
<dbReference type="Pfam" id="PF00530">
    <property type="entry name" value="SRCR"/>
    <property type="match status" value="4"/>
</dbReference>
<dbReference type="PROSITE" id="PS50287">
    <property type="entry name" value="SRCR_2"/>
    <property type="match status" value="4"/>
</dbReference>
<comment type="subcellular location">
    <subcellularLocation>
        <location evidence="1">Nucleus</location>
    </subcellularLocation>
</comment>
<dbReference type="RefSeq" id="XP_002948498.1">
    <property type="nucleotide sequence ID" value="XM_002948452.1"/>
</dbReference>
<dbReference type="SMART" id="SM00202">
    <property type="entry name" value="SR"/>
    <property type="match status" value="4"/>
</dbReference>
<feature type="compositionally biased region" description="Low complexity" evidence="16">
    <location>
        <begin position="41"/>
        <end position="52"/>
    </location>
</feature>
<keyword evidence="11" id="KW-0234">DNA repair</keyword>
<feature type="domain" description="SRCR" evidence="17">
    <location>
        <begin position="1198"/>
        <end position="1316"/>
    </location>
</feature>
<dbReference type="InterPro" id="IPR036772">
    <property type="entry name" value="SRCR-like_dom_sf"/>
</dbReference>
<evidence type="ECO:0000256" key="11">
    <source>
        <dbReference type="ARBA" id="ARBA00023204"/>
    </source>
</evidence>
<evidence type="ECO:0000256" key="15">
    <source>
        <dbReference type="PIRSR" id="PIRSR610347-3"/>
    </source>
</evidence>
<dbReference type="Gene3D" id="3.30.870.10">
    <property type="entry name" value="Endonuclease Chain A"/>
    <property type="match status" value="2"/>
</dbReference>
<feature type="region of interest" description="Disordered" evidence="16">
    <location>
        <begin position="76"/>
        <end position="121"/>
    </location>
</feature>
<dbReference type="Proteomes" id="UP000001058">
    <property type="component" value="Unassembled WGS sequence"/>
</dbReference>
<dbReference type="InterPro" id="IPR001190">
    <property type="entry name" value="SRCR"/>
</dbReference>
<dbReference type="InterPro" id="IPR000126">
    <property type="entry name" value="V8_ser_AS"/>
</dbReference>
<dbReference type="OrthoDB" id="47785at2759"/>
<evidence type="ECO:0000256" key="6">
    <source>
        <dbReference type="ARBA" id="ARBA00022763"/>
    </source>
</evidence>
<dbReference type="CDD" id="cd09123">
    <property type="entry name" value="PLDc_Tdp1_2"/>
    <property type="match status" value="1"/>
</dbReference>
<dbReference type="SUPFAM" id="SSF50494">
    <property type="entry name" value="Trypsin-like serine proteases"/>
    <property type="match status" value="1"/>
</dbReference>
<sequence length="1521" mass="161401">MVAIPASPCSEHQSNHATRFFILGAREDSVVELRPHTAAAAAAPAAADTAASQPPPQQDQRSLDLDTVTSTSMDGATAAATAAATGKTPAAATSVPSRQQLTRQGPRPTAPPHDGAPYDIDSPVHLLRVRGLSPRYNTGCLGVDLRHVVSGPLQLALVSNYMIDMGWLLSCCPDLAKARQFFVVHGEGPDAEPEMRQQAAEAGAAHVRLHRPPLPIMYGTHHSKAFLLAYSTGLRLIIHTANCVYPDCNDKTQGLWVQDFPRKDTVAAAAPVSTFEQDLVAYFRALALPPAMANPLFEAIAMHDFSFARGTLVASVPGYHRGTAAVQSYGHMRLRRLLEQVPLPSCFAAEGSSCGTASSSSAVPPEGLIIQCSSMGSFDQAWLVDEMGASLAACRRQPPPPPPPPRPLAAAPPPRPSGPPGCGPLPLAVVWPTVEEVRNSIEGWNAGRSIPGPSRNVSKPFMGRYYARWGGEAVGRQRAMPHIKTYTRYRGQQLAWFLVTSHNLSKAAWGELQKNGSQLMIRSYELGVLVTPALEAAYRAKGLSATCLASQISERYLANARGGASVIVVRMLRPVFAALSAPLPALWYRLTIGQSSCSFCFDEDYGPVCTTAGVTLPSACLAACQGLRVARKGLCQGSDPLPKSLAVNYGPPPAFWGPSGDDGSGSGSGSGGGGGGDATPPLAESGRSARSAVDDDVIMRFVDDSFVYVGHAVMRDTAPSGVESSGFVGSLAGGTGYRDFTFSPGKVGYSSPLGVIRAQYVTFYRAEYPRIDKDGVNYFDMALIRMQAPSLSYMGLKYSCTKTDYPKVQTCGYPYDRTGFYLQKCDDCYYTSNACNPMVQPINWCFTVGGQSGSAIYDLSDYQILGILSGGPNSGMYFMEYSVWTPIDAIHFASLKRWLWKSGTPAAAAPLTPPLAPAVQAPYTAEPCGAQGLLRLVASSDVGSGRVEICYNGVWGTVCSSSSFNNANARVVCRSLGFLTGSWVVPTFFNPADLRQSTWVELGCTGNENGIFECPPLSNGNWSVGTSCATHETADLSVMCRNTNEVSGSGTTPDFNRTTGFFPCTNNGAVRLRDNLVNSSGRVEYCNDGRWGTICHDGWDDRDATVVCRQLGYRYGIAQKGLLANGASPPGSALMRIWMQQVNCSGSEAQLQDCGTLVPLGATDCSHRADAGVMCANTPFAAPGVPYYPSDCSEPGALRVVDDGDDGVISGYPGMVGGRLEVCYAGQWGAVCEPNFNDPDARVACRQMGFGFGRAVPATRQPGSTPGDLRLRGGVADNLGRLEVCSSGAWGSVCEDGFGQPEADVACRLDVGVVCFKGPQQPLPAAVPPPPADPYACPVPGQARVVDVLDRVTFGAGRLEICLNGVWGTRCGCGGFGNASNQHCSPRMHHFWECPVAQAVREQIDRHIQPSQEAATGGITRKQLWLVQAPTGCEQAPWDVIALAALSAMEVCGQGFGTTNAIVACRHLGFTTGVVVYADDPNGFGSGSHLEPVHLGSITCKGQEDRLTSCPSRPVPDCPHA</sequence>
<dbReference type="eggNOG" id="KOG2031">
    <property type="taxonomic scope" value="Eukaryota"/>
</dbReference>
<evidence type="ECO:0000256" key="3">
    <source>
        <dbReference type="ARBA" id="ARBA00022670"/>
    </source>
</evidence>
<feature type="region of interest" description="Disordered" evidence="16">
    <location>
        <begin position="656"/>
        <end position="690"/>
    </location>
</feature>
<dbReference type="InParanoid" id="D8TQB2"/>
<dbReference type="SUPFAM" id="SSF56487">
    <property type="entry name" value="SRCR-like"/>
    <property type="match status" value="5"/>
</dbReference>
<evidence type="ECO:0000256" key="8">
    <source>
        <dbReference type="ARBA" id="ARBA00022825"/>
    </source>
</evidence>
<evidence type="ECO:0000256" key="1">
    <source>
        <dbReference type="ARBA" id="ARBA00004123"/>
    </source>
</evidence>
<organism evidence="19">
    <name type="scientific">Volvox carteri f. nagariensis</name>
    <dbReference type="NCBI Taxonomy" id="3068"/>
    <lineage>
        <taxon>Eukaryota</taxon>
        <taxon>Viridiplantae</taxon>
        <taxon>Chlorophyta</taxon>
        <taxon>core chlorophytes</taxon>
        <taxon>Chlorophyceae</taxon>
        <taxon>CS clade</taxon>
        <taxon>Chlamydomonadales</taxon>
        <taxon>Volvocaceae</taxon>
        <taxon>Volvox</taxon>
    </lineage>
</organism>
<keyword evidence="3" id="KW-0645">Protease</keyword>
<dbReference type="InterPro" id="IPR010347">
    <property type="entry name" value="Tdp1"/>
</dbReference>
<evidence type="ECO:0000256" key="12">
    <source>
        <dbReference type="ARBA" id="ARBA00023242"/>
    </source>
</evidence>
<keyword evidence="7" id="KW-0378">Hydrolase</keyword>
<feature type="domain" description="SRCR" evidence="17">
    <location>
        <begin position="1070"/>
        <end position="1176"/>
    </location>
</feature>
<dbReference type="PROSITE" id="PS00420">
    <property type="entry name" value="SRCR_1"/>
    <property type="match status" value="1"/>
</dbReference>
<name>D8TQB2_VOLCA</name>
<dbReference type="PROSITE" id="PS00673">
    <property type="entry name" value="V8_SER"/>
    <property type="match status" value="1"/>
</dbReference>
<dbReference type="STRING" id="3068.D8TQB2"/>
<keyword evidence="8" id="KW-0720">Serine protease</keyword>
<protein>
    <recommendedName>
        <fullName evidence="17">SRCR domain-containing protein</fullName>
    </recommendedName>
</protein>
<dbReference type="EMBL" id="GL378331">
    <property type="protein sequence ID" value="EFJ50373.1"/>
    <property type="molecule type" value="Genomic_DNA"/>
</dbReference>
<evidence type="ECO:0000259" key="17">
    <source>
        <dbReference type="PROSITE" id="PS50287"/>
    </source>
</evidence>
<feature type="domain" description="SRCR" evidence="17">
    <location>
        <begin position="1451"/>
        <end position="1521"/>
    </location>
</feature>
<dbReference type="SUPFAM" id="SSF56024">
    <property type="entry name" value="Phospholipase D/nuclease"/>
    <property type="match status" value="2"/>
</dbReference>
<evidence type="ECO:0000256" key="14">
    <source>
        <dbReference type="PIRSR" id="PIRSR610347-2"/>
    </source>
</evidence>
<keyword evidence="10" id="KW-1015">Disulfide bond</keyword>
<dbReference type="PANTHER" id="PTHR12415">
    <property type="entry name" value="TYROSYL-DNA PHOSPHODIESTERASE 1"/>
    <property type="match status" value="1"/>
</dbReference>
<evidence type="ECO:0000313" key="19">
    <source>
        <dbReference type="Proteomes" id="UP000001058"/>
    </source>
</evidence>
<feature type="compositionally biased region" description="Low complexity" evidence="16">
    <location>
        <begin position="76"/>
        <end position="93"/>
    </location>
</feature>
<dbReference type="GO" id="GO:0006508">
    <property type="term" value="P:proteolysis"/>
    <property type="evidence" value="ECO:0007669"/>
    <property type="project" value="UniProtKB-KW"/>
</dbReference>
<comment type="similarity">
    <text evidence="2">Belongs to the tyrosyl-DNA phosphodiesterase family.</text>
</comment>
<keyword evidence="4" id="KW-0540">Nuclease</keyword>
<feature type="region of interest" description="Disordered" evidence="16">
    <location>
        <begin position="393"/>
        <end position="421"/>
    </location>
</feature>
<dbReference type="GO" id="GO:0008236">
    <property type="term" value="F:serine-type peptidase activity"/>
    <property type="evidence" value="ECO:0007669"/>
    <property type="project" value="UniProtKB-KW"/>
</dbReference>
<dbReference type="FunFam" id="3.10.250.10:FF:000001">
    <property type="entry name" value="Lysyl oxidase 4 isoform X1"/>
    <property type="match status" value="1"/>
</dbReference>
<dbReference type="GO" id="GO:0003690">
    <property type="term" value="F:double-stranded DNA binding"/>
    <property type="evidence" value="ECO:0007669"/>
    <property type="project" value="TreeGrafter"/>
</dbReference>
<feature type="active site" description="Nucleophile" evidence="13">
    <location>
        <position position="222"/>
    </location>
</feature>
<dbReference type="GO" id="GO:0016020">
    <property type="term" value="C:membrane"/>
    <property type="evidence" value="ECO:0007669"/>
    <property type="project" value="InterPro"/>
</dbReference>
<feature type="region of interest" description="Disordered" evidence="16">
    <location>
        <begin position="41"/>
        <end position="63"/>
    </location>
</feature>
<feature type="active site" description="Proton donor/acceptor" evidence="13">
    <location>
        <position position="482"/>
    </location>
</feature>
<feature type="domain" description="SRCR" evidence="17">
    <location>
        <begin position="934"/>
        <end position="1041"/>
    </location>
</feature>
<evidence type="ECO:0000256" key="2">
    <source>
        <dbReference type="ARBA" id="ARBA00010205"/>
    </source>
</evidence>
<keyword evidence="6" id="KW-0227">DNA damage</keyword>
<dbReference type="GeneID" id="9627317"/>
<dbReference type="Pfam" id="PF06087">
    <property type="entry name" value="Tyr-DNA_phospho"/>
    <property type="match status" value="1"/>
</dbReference>
<dbReference type="InterPro" id="IPR043504">
    <property type="entry name" value="Peptidase_S1_PA_chymotrypsin"/>
</dbReference>
<evidence type="ECO:0000256" key="13">
    <source>
        <dbReference type="PIRSR" id="PIRSR610347-1"/>
    </source>
</evidence>
<keyword evidence="19" id="KW-1185">Reference proteome</keyword>
<reference evidence="18 19" key="1">
    <citation type="journal article" date="2010" name="Science">
        <title>Genomic analysis of organismal complexity in the multicellular green alga Volvox carteri.</title>
        <authorList>
            <person name="Prochnik S.E."/>
            <person name="Umen J."/>
            <person name="Nedelcu A.M."/>
            <person name="Hallmann A."/>
            <person name="Miller S.M."/>
            <person name="Nishii I."/>
            <person name="Ferris P."/>
            <person name="Kuo A."/>
            <person name="Mitros T."/>
            <person name="Fritz-Laylin L.K."/>
            <person name="Hellsten U."/>
            <person name="Chapman J."/>
            <person name="Simakov O."/>
            <person name="Rensing S.A."/>
            <person name="Terry A."/>
            <person name="Pangilinan J."/>
            <person name="Kapitonov V."/>
            <person name="Jurka J."/>
            <person name="Salamov A."/>
            <person name="Shapiro H."/>
            <person name="Schmutz J."/>
            <person name="Grimwood J."/>
            <person name="Lindquist E."/>
            <person name="Lucas S."/>
            <person name="Grigoriev I.V."/>
            <person name="Schmitt R."/>
            <person name="Kirk D."/>
            <person name="Rokhsar D.S."/>
        </authorList>
    </citation>
    <scope>NUCLEOTIDE SEQUENCE [LARGE SCALE GENOMIC DNA]</scope>
    <source>
        <strain evidence="19">f. Nagariensis / Eve</strain>
    </source>
</reference>
<dbReference type="GO" id="GO:0003697">
    <property type="term" value="F:single-stranded DNA binding"/>
    <property type="evidence" value="ECO:0007669"/>
    <property type="project" value="TreeGrafter"/>
</dbReference>
<dbReference type="CDD" id="cd09122">
    <property type="entry name" value="PLDc_Tdp1_1"/>
    <property type="match status" value="1"/>
</dbReference>
<feature type="binding site" evidence="14">
    <location>
        <position position="224"/>
    </location>
    <ligand>
        <name>substrate</name>
    </ligand>
</feature>
<evidence type="ECO:0000256" key="4">
    <source>
        <dbReference type="ARBA" id="ARBA00022722"/>
    </source>
</evidence>